<accession>A0A6G0X636</accession>
<dbReference type="AlphaFoldDB" id="A0A6G0X636"/>
<proteinExistence type="predicted"/>
<dbReference type="EMBL" id="VJMJ01000098">
    <property type="protein sequence ID" value="KAF0735415.1"/>
    <property type="molecule type" value="Genomic_DNA"/>
</dbReference>
<dbReference type="Proteomes" id="UP000481153">
    <property type="component" value="Unassembled WGS sequence"/>
</dbReference>
<sequence length="491" mass="56693">MPQIQPGDSVAATTFDDRRSECHHRGNWLQGRLDTSFMLPCFHFNEKRKEGWHYDWKGGASSKQRHESHQLCVYVVMAADDDSNTFQVVGNASSTPFLLGSYRRALFPPGRTRPLMPPSPSPPGRLRAIPQFPTAVIVYDMCRYCQSLSITDFPNDWRQFEQAMVREFQEWFGIDLSHSELVRFDGRPQSLLGDYQGSRKAALKLLRWWMSPATQHAMYTNVLQLSHDEPNDSIQDRIAHLDEFMSQNISQVGSKILNGFLRSRTRQKSNDAEGFTRILELFESIWPTPMLCSLESRRQDDQMSINGDWVIELSESHVNLHSMGLSFLSMSQVLTMIFGLRIQLTDDVLQVQSHIQRIPAKITTLFLDSVPRRFEALINGEPCKTLDLDKLDVVDYLGWIENNTILLWLYGWPKNSGENCYVLQIRVTMLHSDRFKADCTLELCPLDLPLDFESKTSEERIFRTDTTALQTRLNATFCYRRRKHIGKTNAR</sequence>
<evidence type="ECO:0000313" key="1">
    <source>
        <dbReference type="EMBL" id="KAF0735415.1"/>
    </source>
</evidence>
<organism evidence="1 2">
    <name type="scientific">Aphanomyces euteiches</name>
    <dbReference type="NCBI Taxonomy" id="100861"/>
    <lineage>
        <taxon>Eukaryota</taxon>
        <taxon>Sar</taxon>
        <taxon>Stramenopiles</taxon>
        <taxon>Oomycota</taxon>
        <taxon>Saprolegniomycetes</taxon>
        <taxon>Saprolegniales</taxon>
        <taxon>Verrucalvaceae</taxon>
        <taxon>Aphanomyces</taxon>
    </lineage>
</organism>
<gene>
    <name evidence="1" type="ORF">Ae201684_008105</name>
</gene>
<name>A0A6G0X636_9STRA</name>
<evidence type="ECO:0000313" key="2">
    <source>
        <dbReference type="Proteomes" id="UP000481153"/>
    </source>
</evidence>
<comment type="caution">
    <text evidence="1">The sequence shown here is derived from an EMBL/GenBank/DDBJ whole genome shotgun (WGS) entry which is preliminary data.</text>
</comment>
<reference evidence="1 2" key="1">
    <citation type="submission" date="2019-07" db="EMBL/GenBank/DDBJ databases">
        <title>Genomics analysis of Aphanomyces spp. identifies a new class of oomycete effector associated with host adaptation.</title>
        <authorList>
            <person name="Gaulin E."/>
        </authorList>
    </citation>
    <scope>NUCLEOTIDE SEQUENCE [LARGE SCALE GENOMIC DNA]</scope>
    <source>
        <strain evidence="1 2">ATCC 201684</strain>
    </source>
</reference>
<dbReference type="VEuPathDB" id="FungiDB:AeMF1_013863"/>
<keyword evidence="2" id="KW-1185">Reference proteome</keyword>
<protein>
    <submittedName>
        <fullName evidence="1">Uncharacterized protein</fullName>
    </submittedName>
</protein>